<dbReference type="InterPro" id="IPR013083">
    <property type="entry name" value="Znf_RING/FYVE/PHD"/>
</dbReference>
<keyword evidence="5" id="KW-1185">Reference proteome</keyword>
<dbReference type="CDD" id="cd16454">
    <property type="entry name" value="RING-H2_PA-TM-RING"/>
    <property type="match status" value="1"/>
</dbReference>
<dbReference type="EMBL" id="MU089519">
    <property type="protein sequence ID" value="KAF7852122.1"/>
    <property type="molecule type" value="Genomic_DNA"/>
</dbReference>
<dbReference type="SMART" id="SM00184">
    <property type="entry name" value="RING"/>
    <property type="match status" value="1"/>
</dbReference>
<reference evidence="4" key="1">
    <citation type="submission" date="2020-05" db="EMBL/GenBank/DDBJ databases">
        <title>WGS assembly of Corymbia citriodora subspecies variegata.</title>
        <authorList>
            <person name="Barry K."/>
            <person name="Hundley H."/>
            <person name="Shu S."/>
            <person name="Jenkins J."/>
            <person name="Grimwood J."/>
            <person name="Baten A."/>
        </authorList>
    </citation>
    <scope>NUCLEOTIDE SEQUENCE</scope>
    <source>
        <strain evidence="4">CV2-018</strain>
    </source>
</reference>
<proteinExistence type="predicted"/>
<gene>
    <name evidence="4" type="ORF">BT93_L0518</name>
</gene>
<feature type="transmembrane region" description="Helical" evidence="2">
    <location>
        <begin position="23"/>
        <end position="42"/>
    </location>
</feature>
<dbReference type="AlphaFoldDB" id="A0A8T0CZM1"/>
<evidence type="ECO:0000259" key="3">
    <source>
        <dbReference type="PROSITE" id="PS50089"/>
    </source>
</evidence>
<evidence type="ECO:0000256" key="2">
    <source>
        <dbReference type="SAM" id="Phobius"/>
    </source>
</evidence>
<dbReference type="GO" id="GO:0008270">
    <property type="term" value="F:zinc ion binding"/>
    <property type="evidence" value="ECO:0007669"/>
    <property type="project" value="UniProtKB-KW"/>
</dbReference>
<evidence type="ECO:0000256" key="1">
    <source>
        <dbReference type="PROSITE-ProRule" id="PRU00175"/>
    </source>
</evidence>
<keyword evidence="2" id="KW-0472">Membrane</keyword>
<dbReference type="SUPFAM" id="SSF57850">
    <property type="entry name" value="RING/U-box"/>
    <property type="match status" value="1"/>
</dbReference>
<dbReference type="Pfam" id="PF13639">
    <property type="entry name" value="zf-RING_2"/>
    <property type="match status" value="1"/>
</dbReference>
<dbReference type="PANTHER" id="PTHR46719">
    <property type="entry name" value="TRANSCRIPTION FACTOR C2H2 FAMILY-RELATED"/>
    <property type="match status" value="1"/>
</dbReference>
<dbReference type="Gramene" id="rna-gnl|WGS:JABURB|Cocit.L0518.1">
    <property type="protein sequence ID" value="cds-KAF7852122.1"/>
    <property type="gene ID" value="gene-BT93_L0518"/>
</dbReference>
<comment type="caution">
    <text evidence="4">The sequence shown here is derived from an EMBL/GenBank/DDBJ whole genome shotgun (WGS) entry which is preliminary data.</text>
</comment>
<dbReference type="OrthoDB" id="8062037at2759"/>
<dbReference type="Gene3D" id="3.30.40.10">
    <property type="entry name" value="Zinc/RING finger domain, C3HC4 (zinc finger)"/>
    <property type="match status" value="1"/>
</dbReference>
<feature type="domain" description="RING-type" evidence="3">
    <location>
        <begin position="96"/>
        <end position="138"/>
    </location>
</feature>
<evidence type="ECO:0000313" key="4">
    <source>
        <dbReference type="EMBL" id="KAF7852122.1"/>
    </source>
</evidence>
<dbReference type="Proteomes" id="UP000806378">
    <property type="component" value="Unassembled WGS sequence"/>
</dbReference>
<keyword evidence="1" id="KW-0863">Zinc-finger</keyword>
<keyword evidence="1" id="KW-0479">Metal-binding</keyword>
<keyword evidence="2" id="KW-0812">Transmembrane</keyword>
<keyword evidence="1" id="KW-0862">Zinc</keyword>
<dbReference type="PANTHER" id="PTHR46719:SF20">
    <property type="entry name" value="RING-H2 FINGER PROTEIN ATL70-LIKE"/>
    <property type="match status" value="1"/>
</dbReference>
<keyword evidence="2" id="KW-1133">Transmembrane helix</keyword>
<sequence length="161" mass="17381">MNDAFSHVDPGQNMGDFAYGTRITFGVLAFIILFTLVCYLCTPVRVLPPGRLPLPAAVAEDGGHSTAIMPGLDEAALGSFPKLLYSRAKATSSICCSICLSEYRETDVLRLLPGCGHYFHSKCVDPWLRMNPSCPNCRTLPVLTPVRAPLAEVAPLAASRQ</sequence>
<dbReference type="InterPro" id="IPR045899">
    <property type="entry name" value="ATL71-like"/>
</dbReference>
<organism evidence="4 5">
    <name type="scientific">Corymbia citriodora subsp. variegata</name>
    <dbReference type="NCBI Taxonomy" id="360336"/>
    <lineage>
        <taxon>Eukaryota</taxon>
        <taxon>Viridiplantae</taxon>
        <taxon>Streptophyta</taxon>
        <taxon>Embryophyta</taxon>
        <taxon>Tracheophyta</taxon>
        <taxon>Spermatophyta</taxon>
        <taxon>Magnoliopsida</taxon>
        <taxon>eudicotyledons</taxon>
        <taxon>Gunneridae</taxon>
        <taxon>Pentapetalae</taxon>
        <taxon>rosids</taxon>
        <taxon>malvids</taxon>
        <taxon>Myrtales</taxon>
        <taxon>Myrtaceae</taxon>
        <taxon>Myrtoideae</taxon>
        <taxon>Eucalypteae</taxon>
        <taxon>Corymbia</taxon>
    </lineage>
</organism>
<dbReference type="InterPro" id="IPR001841">
    <property type="entry name" value="Znf_RING"/>
</dbReference>
<dbReference type="PROSITE" id="PS50089">
    <property type="entry name" value="ZF_RING_2"/>
    <property type="match status" value="1"/>
</dbReference>
<protein>
    <recommendedName>
        <fullName evidence="3">RING-type domain-containing protein</fullName>
    </recommendedName>
</protein>
<evidence type="ECO:0000313" key="5">
    <source>
        <dbReference type="Proteomes" id="UP000806378"/>
    </source>
</evidence>
<name>A0A8T0CZM1_CORYI</name>
<accession>A0A8T0CZM1</accession>